<feature type="transmembrane region" description="Helical" evidence="1">
    <location>
        <begin position="114"/>
        <end position="132"/>
    </location>
</feature>
<evidence type="ECO:0000256" key="1">
    <source>
        <dbReference type="SAM" id="Phobius"/>
    </source>
</evidence>
<dbReference type="STRING" id="397948.Cmaq_0734"/>
<dbReference type="KEGG" id="cma:Cmaq_0734"/>
<organism evidence="2 3">
    <name type="scientific">Caldivirga maquilingensis (strain ATCC 700844 / DSM 13496 / JCM 10307 / IC-167)</name>
    <dbReference type="NCBI Taxonomy" id="397948"/>
    <lineage>
        <taxon>Archaea</taxon>
        <taxon>Thermoproteota</taxon>
        <taxon>Thermoprotei</taxon>
        <taxon>Thermoproteales</taxon>
        <taxon>Thermoproteaceae</taxon>
        <taxon>Caldivirga</taxon>
    </lineage>
</organism>
<dbReference type="HOGENOM" id="CLU_100105_0_0_2"/>
<feature type="transmembrane region" description="Helical" evidence="1">
    <location>
        <begin position="162"/>
        <end position="183"/>
    </location>
</feature>
<dbReference type="eggNOG" id="arCOG02008">
    <property type="taxonomic scope" value="Archaea"/>
</dbReference>
<dbReference type="AlphaFoldDB" id="A8MCR4"/>
<feature type="transmembrane region" description="Helical" evidence="1">
    <location>
        <begin position="53"/>
        <end position="75"/>
    </location>
</feature>
<dbReference type="PANTHER" id="PTHR42241:SF2">
    <property type="entry name" value="HYPOTHETICAL MEMBRANE PROTEIN, CONSERVED, DUF998 FAMILY"/>
    <property type="match status" value="1"/>
</dbReference>
<evidence type="ECO:0008006" key="4">
    <source>
        <dbReference type="Google" id="ProtNLM"/>
    </source>
</evidence>
<dbReference type="RefSeq" id="WP_012185790.1">
    <property type="nucleotide sequence ID" value="NC_009954.1"/>
</dbReference>
<accession>A8MCR4</accession>
<feature type="transmembrane region" description="Helical" evidence="1">
    <location>
        <begin position="7"/>
        <end position="33"/>
    </location>
</feature>
<dbReference type="Proteomes" id="UP000001137">
    <property type="component" value="Chromosome"/>
</dbReference>
<evidence type="ECO:0000313" key="3">
    <source>
        <dbReference type="Proteomes" id="UP000001137"/>
    </source>
</evidence>
<dbReference type="GeneID" id="5708510"/>
<feature type="transmembrane region" description="Helical" evidence="1">
    <location>
        <begin position="139"/>
        <end position="156"/>
    </location>
</feature>
<reference evidence="2" key="1">
    <citation type="submission" date="2007-10" db="EMBL/GenBank/DDBJ databases">
        <title>Complete sequence of Caldivirga maquilingensis IC-167.</title>
        <authorList>
            <consortium name="US DOE Joint Genome Institute"/>
            <person name="Copeland A."/>
            <person name="Lucas S."/>
            <person name="Lapidus A."/>
            <person name="Barry K."/>
            <person name="Glavina del Rio T."/>
            <person name="Dalin E."/>
            <person name="Tice H."/>
            <person name="Pitluck S."/>
            <person name="Saunders E."/>
            <person name="Brettin T."/>
            <person name="Bruce D."/>
            <person name="Detter J.C."/>
            <person name="Han C."/>
            <person name="Schmutz J."/>
            <person name="Larimer F."/>
            <person name="Land M."/>
            <person name="Hauser L."/>
            <person name="Kyrpides N."/>
            <person name="Ivanova N."/>
            <person name="Biddle J.F."/>
            <person name="Zhang Z."/>
            <person name="Fitz-Gibbon S.T."/>
            <person name="Lowe T.M."/>
            <person name="Saltikov C."/>
            <person name="House C.H."/>
            <person name="Richardson P."/>
        </authorList>
    </citation>
    <scope>NUCLEOTIDE SEQUENCE [LARGE SCALE GENOMIC DNA]</scope>
    <source>
        <strain evidence="2">IC-167</strain>
    </source>
</reference>
<dbReference type="Pfam" id="PF06197">
    <property type="entry name" value="DUF998"/>
    <property type="match status" value="1"/>
</dbReference>
<proteinExistence type="predicted"/>
<dbReference type="InterPro" id="IPR009339">
    <property type="entry name" value="DUF998"/>
</dbReference>
<dbReference type="OrthoDB" id="103507at2157"/>
<sequence>MALVSKILTYMGIAAAVLAWVIILTSISLNPWFNMFSNALSDLGNPHANYYWLYNYGLVLTATLMLLFSLYLLFVSENKVEAMGSSFVTIASIFLALIGIFHEGTYPHTFVSEWFFTQMDLAVVTWSIGLIVGRRLNYGIPLLLLGLIAPIPALLIKWPSTAILETYGIVIIDAWAIAATILIRSRIPRVGCGV</sequence>
<keyword evidence="1" id="KW-1133">Transmembrane helix</keyword>
<gene>
    <name evidence="2" type="ordered locus">Cmaq_0734</name>
</gene>
<keyword evidence="1" id="KW-0812">Transmembrane</keyword>
<protein>
    <recommendedName>
        <fullName evidence="4">DUF998 domain-containing protein</fullName>
    </recommendedName>
</protein>
<name>A8MCR4_CALMQ</name>
<dbReference type="EMBL" id="CP000852">
    <property type="protein sequence ID" value="ABW01570.1"/>
    <property type="molecule type" value="Genomic_DNA"/>
</dbReference>
<keyword evidence="1" id="KW-0472">Membrane</keyword>
<evidence type="ECO:0000313" key="2">
    <source>
        <dbReference type="EMBL" id="ABW01570.1"/>
    </source>
</evidence>
<keyword evidence="3" id="KW-1185">Reference proteome</keyword>
<dbReference type="PANTHER" id="PTHR42241">
    <property type="entry name" value="HYPOTHETICAL MEMBRANE PROTEIN, CONSERVED, DUF998 FAMILY"/>
    <property type="match status" value="1"/>
</dbReference>
<feature type="transmembrane region" description="Helical" evidence="1">
    <location>
        <begin position="82"/>
        <end position="102"/>
    </location>
</feature>